<sequence>MQNEIIKETELLDGRGCVAEPGWARRSLYRYQRQKIKAPGFRVKEWDYYCVMSLEYGLALTAADNGYMGFFAVTLFDFINRTEKSGTVMTALPLGRLNMPESSGSGDVIIDEAAIRMSFVHEGGKRVLRVDYPGFDKGRGLTAELELFTPAGDEAYDRMVIATPFHKRGRFYFNEKHNCLPARGTVRCGDFGCSFGGDDSASKAWAVLDWGRGVWTYKNTWYWGSASGVAAGKPFGFNIGYGFGDTSAATENMLFYEGRAHKLEGVKFNIPGEAEGAERYMDPWTFTSSDGRFEMTFTPILDRASDANVLIIRSSQHQVFGHFSGKAVLDDSQVVDVDNLPGFAEKVYNRW</sequence>
<dbReference type="AlphaFoldDB" id="A0AAJ1MIP5"/>
<reference evidence="1 2" key="1">
    <citation type="submission" date="2022-12" db="EMBL/GenBank/DDBJ databases">
        <title>Metagenome assembled genome from gulf of manar.</title>
        <authorList>
            <person name="Kohli P."/>
            <person name="Pk S."/>
            <person name="Venkata Ramana C."/>
            <person name="Sasikala C."/>
        </authorList>
    </citation>
    <scope>NUCLEOTIDE SEQUENCE [LARGE SCALE GENOMIC DNA]</scope>
    <source>
        <strain evidence="1">JB008</strain>
    </source>
</reference>
<dbReference type="InterPro" id="IPR021243">
    <property type="entry name" value="DUF2804"/>
</dbReference>
<gene>
    <name evidence="1" type="ORF">PQJ61_07190</name>
</gene>
<dbReference type="Proteomes" id="UP001221217">
    <property type="component" value="Unassembled WGS sequence"/>
</dbReference>
<organism evidence="1 2">
    <name type="scientific">Candidatus Thalassospirochaeta sargassi</name>
    <dbReference type="NCBI Taxonomy" id="3119039"/>
    <lineage>
        <taxon>Bacteria</taxon>
        <taxon>Pseudomonadati</taxon>
        <taxon>Spirochaetota</taxon>
        <taxon>Spirochaetia</taxon>
        <taxon>Spirochaetales</taxon>
        <taxon>Spirochaetaceae</taxon>
        <taxon>Candidatus Thalassospirochaeta</taxon>
    </lineage>
</organism>
<dbReference type="Pfam" id="PF10974">
    <property type="entry name" value="DUF2804"/>
    <property type="match status" value="1"/>
</dbReference>
<name>A0AAJ1MIP5_9SPIO</name>
<evidence type="ECO:0000313" key="2">
    <source>
        <dbReference type="Proteomes" id="UP001221217"/>
    </source>
</evidence>
<proteinExistence type="predicted"/>
<dbReference type="PANTHER" id="PTHR35868">
    <property type="entry name" value="DUF2804 DOMAIN-CONTAINING PROTEIN-RELATED"/>
    <property type="match status" value="1"/>
</dbReference>
<dbReference type="PANTHER" id="PTHR35868:SF3">
    <property type="entry name" value="DUF2804 DOMAIN-CONTAINING PROTEIN"/>
    <property type="match status" value="1"/>
</dbReference>
<evidence type="ECO:0000313" key="1">
    <source>
        <dbReference type="EMBL" id="MDC7226533.1"/>
    </source>
</evidence>
<comment type="caution">
    <text evidence="1">The sequence shown here is derived from an EMBL/GenBank/DDBJ whole genome shotgun (WGS) entry which is preliminary data.</text>
</comment>
<accession>A0AAJ1MIP5</accession>
<protein>
    <submittedName>
        <fullName evidence="1">DUF2804 domain-containing protein</fullName>
    </submittedName>
</protein>
<dbReference type="EMBL" id="JAQQAL010000013">
    <property type="protein sequence ID" value="MDC7226533.1"/>
    <property type="molecule type" value="Genomic_DNA"/>
</dbReference>